<sequence>MELQTTLEKGTGVFATRNYQVGNIILSEEAYAFVTLQNSSLSVCHACFRSGHSLKTCSRCKFAKYCGKYCQRKAWNDCSHRWECKAVASLREKKIPSIVRLTALVLFRACSPNNRNEELLNRCRKAPYVCSTVPERLDYLVEKLRCFMKLSDYPEKNSLESLEDTFLASFIQMLEMNAHTVYDSEFNTVGVGFFYKASFMNHDCRPNCVALFSGGFQSVSITSVSIQIRCVRPIDAGEEIVISYLDVCLSWLDRSEWLLEHYMFTCCCSRCKEEQCSENWTDLKQDWKVINQFTAISVQEERVNKNMLTSYEKMKKAWRKCQQCMKTYPNCAIFDWKRTEIVSRLGYLCIVLEKYSEATEYLELYMDWMKKKPEFANFPTVALEMLKLGKLYAYLGKLKQAKYYLEKAKQIYEKLLVREDPIYRTCEEELGKVMAEYEWVMQQKDQLGVI</sequence>
<dbReference type="Gene3D" id="1.25.40.10">
    <property type="entry name" value="Tetratricopeptide repeat domain"/>
    <property type="match status" value="1"/>
</dbReference>
<reference evidence="7 8" key="1">
    <citation type="submission" date="2022-07" db="EMBL/GenBank/DDBJ databases">
        <title>Genome-wide signatures of adaptation to extreme environments.</title>
        <authorList>
            <person name="Cho C.H."/>
            <person name="Yoon H.S."/>
        </authorList>
    </citation>
    <scope>NUCLEOTIDE SEQUENCE [LARGE SCALE GENOMIC DNA]</scope>
    <source>
        <strain evidence="7 8">108.79 E11</strain>
    </source>
</reference>
<feature type="domain" description="MYND-type" evidence="6">
    <location>
        <begin position="44"/>
        <end position="84"/>
    </location>
</feature>
<keyword evidence="3" id="KW-0862">Zinc</keyword>
<comment type="caution">
    <text evidence="7">The sequence shown here is derived from an EMBL/GenBank/DDBJ whole genome shotgun (WGS) entry which is preliminary data.</text>
</comment>
<dbReference type="PANTHER" id="PTHR12197:SF251">
    <property type="entry name" value="EG:BACR7C10.4 PROTEIN"/>
    <property type="match status" value="1"/>
</dbReference>
<dbReference type="PANTHER" id="PTHR12197">
    <property type="entry name" value="HISTONE-LYSINE N-METHYLTRANSFERASE SMYD"/>
    <property type="match status" value="1"/>
</dbReference>
<dbReference type="Gene3D" id="1.10.220.160">
    <property type="match status" value="1"/>
</dbReference>
<dbReference type="PROSITE" id="PS50280">
    <property type="entry name" value="SET"/>
    <property type="match status" value="1"/>
</dbReference>
<dbReference type="InterPro" id="IPR050869">
    <property type="entry name" value="H3K4_H4K5_MeTrfase"/>
</dbReference>
<keyword evidence="8" id="KW-1185">Reference proteome</keyword>
<evidence type="ECO:0000256" key="3">
    <source>
        <dbReference type="ARBA" id="ARBA00022833"/>
    </source>
</evidence>
<dbReference type="SMART" id="SM00317">
    <property type="entry name" value="SET"/>
    <property type="match status" value="1"/>
</dbReference>
<dbReference type="GO" id="GO:0005634">
    <property type="term" value="C:nucleus"/>
    <property type="evidence" value="ECO:0007669"/>
    <property type="project" value="TreeGrafter"/>
</dbReference>
<name>A0AAV9IKD9_9RHOD</name>
<evidence type="ECO:0000313" key="7">
    <source>
        <dbReference type="EMBL" id="KAK4527777.1"/>
    </source>
</evidence>
<dbReference type="EMBL" id="JANCYU010000056">
    <property type="protein sequence ID" value="KAK4527777.1"/>
    <property type="molecule type" value="Genomic_DNA"/>
</dbReference>
<evidence type="ECO:0000259" key="5">
    <source>
        <dbReference type="PROSITE" id="PS50280"/>
    </source>
</evidence>
<dbReference type="InterPro" id="IPR011990">
    <property type="entry name" value="TPR-like_helical_dom_sf"/>
</dbReference>
<protein>
    <submittedName>
        <fullName evidence="7">Uncharacterized protein</fullName>
    </submittedName>
</protein>
<dbReference type="SUPFAM" id="SSF82199">
    <property type="entry name" value="SET domain"/>
    <property type="match status" value="1"/>
</dbReference>
<dbReference type="AlphaFoldDB" id="A0AAV9IKD9"/>
<dbReference type="PROSITE" id="PS50865">
    <property type="entry name" value="ZF_MYND_2"/>
    <property type="match status" value="1"/>
</dbReference>
<dbReference type="Gene3D" id="2.170.270.10">
    <property type="entry name" value="SET domain"/>
    <property type="match status" value="1"/>
</dbReference>
<evidence type="ECO:0000256" key="4">
    <source>
        <dbReference type="PROSITE-ProRule" id="PRU00134"/>
    </source>
</evidence>
<dbReference type="PROSITE" id="PS01360">
    <property type="entry name" value="ZF_MYND_1"/>
    <property type="match status" value="1"/>
</dbReference>
<dbReference type="InterPro" id="IPR002893">
    <property type="entry name" value="Znf_MYND"/>
</dbReference>
<keyword evidence="2 4" id="KW-0863">Zinc-finger</keyword>
<evidence type="ECO:0000313" key="8">
    <source>
        <dbReference type="Proteomes" id="UP001300502"/>
    </source>
</evidence>
<dbReference type="InterPro" id="IPR046341">
    <property type="entry name" value="SET_dom_sf"/>
</dbReference>
<dbReference type="Pfam" id="PF00856">
    <property type="entry name" value="SET"/>
    <property type="match status" value="1"/>
</dbReference>
<dbReference type="Gene3D" id="6.10.140.2220">
    <property type="match status" value="1"/>
</dbReference>
<dbReference type="GO" id="GO:0008270">
    <property type="term" value="F:zinc ion binding"/>
    <property type="evidence" value="ECO:0007669"/>
    <property type="project" value="UniProtKB-KW"/>
</dbReference>
<gene>
    <name evidence="7" type="ORF">GAYE_SCF45G5708</name>
</gene>
<proteinExistence type="predicted"/>
<organism evidence="7 8">
    <name type="scientific">Galdieria yellowstonensis</name>
    <dbReference type="NCBI Taxonomy" id="3028027"/>
    <lineage>
        <taxon>Eukaryota</taxon>
        <taxon>Rhodophyta</taxon>
        <taxon>Bangiophyceae</taxon>
        <taxon>Galdieriales</taxon>
        <taxon>Galdieriaceae</taxon>
        <taxon>Galdieria</taxon>
    </lineage>
</organism>
<evidence type="ECO:0000256" key="1">
    <source>
        <dbReference type="ARBA" id="ARBA00022723"/>
    </source>
</evidence>
<evidence type="ECO:0000259" key="6">
    <source>
        <dbReference type="PROSITE" id="PS50865"/>
    </source>
</evidence>
<accession>A0AAV9IKD9</accession>
<keyword evidence="1" id="KW-0479">Metal-binding</keyword>
<evidence type="ECO:0000256" key="2">
    <source>
        <dbReference type="ARBA" id="ARBA00022771"/>
    </source>
</evidence>
<dbReference type="Pfam" id="PF01753">
    <property type="entry name" value="zf-MYND"/>
    <property type="match status" value="1"/>
</dbReference>
<feature type="domain" description="SET" evidence="5">
    <location>
        <begin position="1"/>
        <end position="245"/>
    </location>
</feature>
<dbReference type="InterPro" id="IPR001214">
    <property type="entry name" value="SET_dom"/>
</dbReference>
<dbReference type="SUPFAM" id="SSF48452">
    <property type="entry name" value="TPR-like"/>
    <property type="match status" value="1"/>
</dbReference>
<dbReference type="Proteomes" id="UP001300502">
    <property type="component" value="Unassembled WGS sequence"/>
</dbReference>
<dbReference type="SUPFAM" id="SSF144232">
    <property type="entry name" value="HIT/MYND zinc finger-like"/>
    <property type="match status" value="1"/>
</dbReference>